<dbReference type="InterPro" id="IPR024726">
    <property type="entry name" value="FhuF_C"/>
</dbReference>
<reference evidence="2" key="1">
    <citation type="submission" date="2021-01" db="EMBL/GenBank/DDBJ databases">
        <title>Whole genome shotgun sequence of Sinosporangium siamense NBRC 109515.</title>
        <authorList>
            <person name="Komaki H."/>
            <person name="Tamura T."/>
        </authorList>
    </citation>
    <scope>NUCLEOTIDE SEQUENCE</scope>
    <source>
        <strain evidence="2">NBRC 109515</strain>
    </source>
</reference>
<evidence type="ECO:0000313" key="2">
    <source>
        <dbReference type="EMBL" id="GII91833.1"/>
    </source>
</evidence>
<dbReference type="GO" id="GO:0051537">
    <property type="term" value="F:2 iron, 2 sulfur cluster binding"/>
    <property type="evidence" value="ECO:0007669"/>
    <property type="project" value="InterPro"/>
</dbReference>
<keyword evidence="3" id="KW-1185">Reference proteome</keyword>
<dbReference type="AlphaFoldDB" id="A0A919V5T9"/>
<sequence length="258" mass="28173">MTAHETDAMEVFTRLDSYGERFSLHRGLAPGHDWIACDRLLNPHSDELGQVLDAERRGSGQVSDHATALTVMAVYAGTVTASALLAWALDRVVVDMRAGNVAVRLAPDHGFEAVALREPRVEQAPLTTLVSWVLDDHLLPLADALRIRTKAGMRQLRGGVAHGCAAAFCISSRRGGDVTRLHEAYETFLAASTGDLARLGDVIRLREGDREGLFYLRKTCCLYYTSAHGGKCSSCCLDSVEDRITNYRRVLADGVVPH</sequence>
<proteinExistence type="predicted"/>
<dbReference type="Proteomes" id="UP000606172">
    <property type="component" value="Unassembled WGS sequence"/>
</dbReference>
<organism evidence="2 3">
    <name type="scientific">Sinosporangium siamense</name>
    <dbReference type="NCBI Taxonomy" id="1367973"/>
    <lineage>
        <taxon>Bacteria</taxon>
        <taxon>Bacillati</taxon>
        <taxon>Actinomycetota</taxon>
        <taxon>Actinomycetes</taxon>
        <taxon>Streptosporangiales</taxon>
        <taxon>Streptosporangiaceae</taxon>
        <taxon>Sinosporangium</taxon>
    </lineage>
</organism>
<evidence type="ECO:0000313" key="3">
    <source>
        <dbReference type="Proteomes" id="UP000606172"/>
    </source>
</evidence>
<feature type="domain" description="Ferric siderophore reductase C-terminal" evidence="1">
    <location>
        <begin position="217"/>
        <end position="237"/>
    </location>
</feature>
<gene>
    <name evidence="2" type="ORF">Ssi02_20640</name>
</gene>
<dbReference type="Pfam" id="PF11575">
    <property type="entry name" value="FhuF_C"/>
    <property type="match status" value="1"/>
</dbReference>
<dbReference type="EMBL" id="BOOW01000012">
    <property type="protein sequence ID" value="GII91833.1"/>
    <property type="molecule type" value="Genomic_DNA"/>
</dbReference>
<evidence type="ECO:0000259" key="1">
    <source>
        <dbReference type="Pfam" id="PF11575"/>
    </source>
</evidence>
<protein>
    <recommendedName>
        <fullName evidence="1">Ferric siderophore reductase C-terminal domain-containing protein</fullName>
    </recommendedName>
</protein>
<comment type="caution">
    <text evidence="2">The sequence shown here is derived from an EMBL/GenBank/DDBJ whole genome shotgun (WGS) entry which is preliminary data.</text>
</comment>
<accession>A0A919V5T9</accession>
<name>A0A919V5T9_9ACTN</name>
<dbReference type="RefSeq" id="WP_380659859.1">
    <property type="nucleotide sequence ID" value="NZ_JBHLZQ010000071.1"/>
</dbReference>